<accession>E3N5W3</accession>
<dbReference type="InParanoid" id="E3N5W3"/>
<dbReference type="Pfam" id="PF03409">
    <property type="entry name" value="Glycoprotein"/>
    <property type="match status" value="1"/>
</dbReference>
<feature type="signal peptide" evidence="1">
    <location>
        <begin position="1"/>
        <end position="17"/>
    </location>
</feature>
<dbReference type="AlphaFoldDB" id="E3N5W3"/>
<dbReference type="eggNOG" id="ENOG502SG5B">
    <property type="taxonomic scope" value="Eukaryota"/>
</dbReference>
<dbReference type="PANTHER" id="PTHR21733">
    <property type="entry name" value="CUB_2 DOMAIN-CONTAINING PROTEIN-RELATED-RELATED"/>
    <property type="match status" value="1"/>
</dbReference>
<dbReference type="Proteomes" id="UP000008281">
    <property type="component" value="Unassembled WGS sequence"/>
</dbReference>
<proteinExistence type="predicted"/>
<reference evidence="2" key="1">
    <citation type="submission" date="2007-07" db="EMBL/GenBank/DDBJ databases">
        <title>PCAP assembly of the Caenorhabditis remanei genome.</title>
        <authorList>
            <consortium name="The Caenorhabditis remanei Sequencing Consortium"/>
            <person name="Wilson R.K."/>
        </authorList>
    </citation>
    <scope>NUCLEOTIDE SEQUENCE [LARGE SCALE GENOMIC DNA]</scope>
    <source>
        <strain evidence="2">PB4641</strain>
    </source>
</reference>
<dbReference type="PANTHER" id="PTHR21733:SF7">
    <property type="entry name" value="CUB_2 DOMAIN-CONTAINING PROTEIN-RELATED"/>
    <property type="match status" value="1"/>
</dbReference>
<keyword evidence="3" id="KW-1185">Reference proteome</keyword>
<gene>
    <name evidence="2" type="ORF">CRE_31435</name>
</gene>
<dbReference type="OMA" id="CNITQIA"/>
<dbReference type="InterPro" id="IPR005071">
    <property type="entry name" value="Glycoprotein"/>
</dbReference>
<evidence type="ECO:0008006" key="4">
    <source>
        <dbReference type="Google" id="ProtNLM"/>
    </source>
</evidence>
<protein>
    <recommendedName>
        <fullName evidence="4">CUB-like domain-containing protein</fullName>
    </recommendedName>
</protein>
<dbReference type="HOGENOM" id="CLU_040349_1_0_1"/>
<dbReference type="OrthoDB" id="5869791at2759"/>
<organism evidence="3">
    <name type="scientific">Caenorhabditis remanei</name>
    <name type="common">Caenorhabditis vulgaris</name>
    <dbReference type="NCBI Taxonomy" id="31234"/>
    <lineage>
        <taxon>Eukaryota</taxon>
        <taxon>Metazoa</taxon>
        <taxon>Ecdysozoa</taxon>
        <taxon>Nematoda</taxon>
        <taxon>Chromadorea</taxon>
        <taxon>Rhabditida</taxon>
        <taxon>Rhabditina</taxon>
        <taxon>Rhabditomorpha</taxon>
        <taxon>Rhabditoidea</taxon>
        <taxon>Rhabditidae</taxon>
        <taxon>Peloderinae</taxon>
        <taxon>Caenorhabditis</taxon>
    </lineage>
</organism>
<evidence type="ECO:0000256" key="1">
    <source>
        <dbReference type="SAM" id="SignalP"/>
    </source>
</evidence>
<dbReference type="GO" id="GO:0045087">
    <property type="term" value="P:innate immune response"/>
    <property type="evidence" value="ECO:0007669"/>
    <property type="project" value="TreeGrafter"/>
</dbReference>
<evidence type="ECO:0000313" key="3">
    <source>
        <dbReference type="Proteomes" id="UP000008281"/>
    </source>
</evidence>
<dbReference type="EMBL" id="DS268534">
    <property type="protein sequence ID" value="EFO87366.1"/>
    <property type="molecule type" value="Genomic_DNA"/>
</dbReference>
<dbReference type="GO" id="GO:0045121">
    <property type="term" value="C:membrane raft"/>
    <property type="evidence" value="ECO:0007669"/>
    <property type="project" value="TreeGrafter"/>
</dbReference>
<feature type="chain" id="PRO_5003178026" description="CUB-like domain-containing protein" evidence="1">
    <location>
        <begin position="18"/>
        <end position="430"/>
    </location>
</feature>
<evidence type="ECO:0000313" key="2">
    <source>
        <dbReference type="EMBL" id="EFO87366.1"/>
    </source>
</evidence>
<sequence>MFKLFLFLLALVSTVRAEPKFIPLNKLSPLVISTITNVEGGANVYLASKDDDKYLKNIFLKSGDNTYTLDQLNESNDNGTPKSIQAAVDLTISTTNEYDTTTRLTGFIYVTTKVQALDPNFLVYVIKTSNSISVSGTKATAVILNTKLNSETADADEPLKTSYVTEITQSPSTNINFQWGLPSDDWQDGTNNTFFQNPIQYANFDTTYVVIHSSFWKKFKVFRFFNHIEPLQIGLDLWYFTVTGTVKMRIENKYVSNHDYTTTAVSTTGLILGNNVYQEHVVNFKRDDTLSGTSGLIVSFPKTSNKGISSDYRLPPSSKHLISLLSCNITQIASKLNTIMKLLLLTISSTSLLPGTFYCQYFTMTGGLLPTTTPQTTTLGPSTTSGLTSTVPSSTTTVATTTKGYPVILRLECILALLILFLYFELGAMQ</sequence>
<dbReference type="STRING" id="31234.E3N5W3"/>
<name>E3N5W3_CAERE</name>
<keyword evidence="1" id="KW-0732">Signal</keyword>